<evidence type="ECO:0000256" key="1">
    <source>
        <dbReference type="ARBA" id="ARBA00004141"/>
    </source>
</evidence>
<feature type="transmembrane region" description="Helical" evidence="7">
    <location>
        <begin position="265"/>
        <end position="283"/>
    </location>
</feature>
<dbReference type="PANTHER" id="PTHR31645:SF0">
    <property type="entry name" value="OLIGOPEPTIDE TRANSPORTER YGL114W-RELATED"/>
    <property type="match status" value="1"/>
</dbReference>
<organism evidence="8 9">
    <name type="scientific">Lutispora saccharofermentans</name>
    <dbReference type="NCBI Taxonomy" id="3024236"/>
    <lineage>
        <taxon>Bacteria</taxon>
        <taxon>Bacillati</taxon>
        <taxon>Bacillota</taxon>
        <taxon>Clostridia</taxon>
        <taxon>Lutisporales</taxon>
        <taxon>Lutisporaceae</taxon>
        <taxon>Lutispora</taxon>
    </lineage>
</organism>
<dbReference type="EMBL" id="JAJEKE010000024">
    <property type="protein sequence ID" value="MCQ1531497.1"/>
    <property type="molecule type" value="Genomic_DNA"/>
</dbReference>
<evidence type="ECO:0000256" key="2">
    <source>
        <dbReference type="ARBA" id="ARBA00022448"/>
    </source>
</evidence>
<evidence type="ECO:0000256" key="4">
    <source>
        <dbReference type="ARBA" id="ARBA00022989"/>
    </source>
</evidence>
<comment type="subcellular location">
    <subcellularLocation>
        <location evidence="1">Membrane</location>
        <topology evidence="1">Multi-pass membrane protein</topology>
    </subcellularLocation>
</comment>
<accession>A0ABT1NJQ2</accession>
<feature type="transmembrane region" description="Helical" evidence="7">
    <location>
        <begin position="169"/>
        <end position="189"/>
    </location>
</feature>
<evidence type="ECO:0000256" key="6">
    <source>
        <dbReference type="SAM" id="MobiDB-lite"/>
    </source>
</evidence>
<proteinExistence type="predicted"/>
<name>A0ABT1NJQ2_9FIRM</name>
<evidence type="ECO:0000256" key="3">
    <source>
        <dbReference type="ARBA" id="ARBA00022692"/>
    </source>
</evidence>
<dbReference type="PANTHER" id="PTHR31645">
    <property type="entry name" value="OLIGOPEPTIDE TRANSPORTER YGL114W-RELATED"/>
    <property type="match status" value="1"/>
</dbReference>
<evidence type="ECO:0000313" key="8">
    <source>
        <dbReference type="EMBL" id="MCQ1531497.1"/>
    </source>
</evidence>
<evidence type="ECO:0000256" key="5">
    <source>
        <dbReference type="ARBA" id="ARBA00023136"/>
    </source>
</evidence>
<feature type="transmembrane region" description="Helical" evidence="7">
    <location>
        <begin position="117"/>
        <end position="136"/>
    </location>
</feature>
<feature type="transmembrane region" description="Helical" evidence="7">
    <location>
        <begin position="230"/>
        <end position="253"/>
    </location>
</feature>
<protein>
    <submittedName>
        <fullName evidence="8">OPT/YSL family transporter</fullName>
    </submittedName>
</protein>
<gene>
    <name evidence="8" type="ORF">LJD61_18450</name>
</gene>
<evidence type="ECO:0000256" key="7">
    <source>
        <dbReference type="SAM" id="Phobius"/>
    </source>
</evidence>
<feature type="transmembrane region" description="Helical" evidence="7">
    <location>
        <begin position="56"/>
        <end position="75"/>
    </location>
</feature>
<dbReference type="Pfam" id="PF03169">
    <property type="entry name" value="OPT"/>
    <property type="match status" value="1"/>
</dbReference>
<feature type="transmembrane region" description="Helical" evidence="7">
    <location>
        <begin position="483"/>
        <end position="503"/>
    </location>
</feature>
<feature type="transmembrane region" description="Helical" evidence="7">
    <location>
        <begin position="424"/>
        <end position="442"/>
    </location>
</feature>
<dbReference type="InterPro" id="IPR004813">
    <property type="entry name" value="OPT"/>
</dbReference>
<dbReference type="InterPro" id="IPR045035">
    <property type="entry name" value="YSL-like"/>
</dbReference>
<dbReference type="Proteomes" id="UP001651880">
    <property type="component" value="Unassembled WGS sequence"/>
</dbReference>
<comment type="caution">
    <text evidence="8">The sequence shown here is derived from an EMBL/GenBank/DDBJ whole genome shotgun (WGS) entry which is preliminary data.</text>
</comment>
<keyword evidence="5 7" id="KW-0472">Membrane</keyword>
<reference evidence="8 9" key="1">
    <citation type="submission" date="2021-10" db="EMBL/GenBank/DDBJ databases">
        <title>Lutispora strain m25 sp. nov., a thermophilic, non-spore-forming bacterium isolated from a lab-scale methanogenic bioreactor digesting anaerobic sludge.</title>
        <authorList>
            <person name="El Houari A."/>
            <person name="Mcdonald J."/>
        </authorList>
    </citation>
    <scope>NUCLEOTIDE SEQUENCE [LARGE SCALE GENOMIC DNA]</scope>
    <source>
        <strain evidence="9">m25</strain>
    </source>
</reference>
<feature type="transmembrane region" description="Helical" evidence="7">
    <location>
        <begin position="335"/>
        <end position="353"/>
    </location>
</feature>
<keyword evidence="9" id="KW-1185">Reference proteome</keyword>
<feature type="transmembrane region" description="Helical" evidence="7">
    <location>
        <begin position="30"/>
        <end position="50"/>
    </location>
</feature>
<evidence type="ECO:0000313" key="9">
    <source>
        <dbReference type="Proteomes" id="UP001651880"/>
    </source>
</evidence>
<keyword evidence="3 7" id="KW-0812">Transmembrane</keyword>
<feature type="region of interest" description="Disordered" evidence="6">
    <location>
        <begin position="1"/>
        <end position="23"/>
    </location>
</feature>
<keyword evidence="4 7" id="KW-1133">Transmembrane helix</keyword>
<dbReference type="RefSeq" id="WP_255229045.1">
    <property type="nucleotide sequence ID" value="NZ_JAJEKE010000024.1"/>
</dbReference>
<feature type="transmembrane region" description="Helical" evidence="7">
    <location>
        <begin position="87"/>
        <end position="111"/>
    </location>
</feature>
<keyword evidence="2" id="KW-0813">Transport</keyword>
<feature type="transmembrane region" description="Helical" evidence="7">
    <location>
        <begin position="509"/>
        <end position="525"/>
    </location>
</feature>
<feature type="transmembrane region" description="Helical" evidence="7">
    <location>
        <begin position="311"/>
        <end position="329"/>
    </location>
</feature>
<sequence length="562" mass="60993">MDETRRQVDNELRPPQEQEPRNRKELTPRAIIWGILIGILMLAIALYMLMMTGINFPAGPVAALMGIILMPLFGGKATKYEVNMVHTIASAVALSSTALIGTFTAAIISGYEFNWRVFLTILFLGNIIGLCFISILRKQLVEDPSLKFPGSIITKDIVEKAENPPKYELKLFIIFMIFIFVFSLCQKVFNMIPAQVDLSKFLPKGCYLDLIIMPMALGMGYILSMKMTSLLLIGALAAHLILAPIGTSLGWFLDPQVNYKSMQDFNLSLVLGMAIVGSLVPVIKQRKSLINSFKIKTSDIRGSDNELPVRTLMIIIICAVIAAMIFYYMEFKVNPIFVLVTVLCMLIMSVVSIRATAEAGINFAEVFDMFLILTIVTLVNKPVAALLLVGLGTCMTSLGGDTISDFKTGQLIGASVRKQAICQFIGFIPGILIGSVIIYTFITTRGIGTAEAPFPFAHMYYGLANAVTGDGLGSVISLPRMGIGGIVGGALALLGLPATALALTTYLNPGFFIITAIGGFIRGFTDKKYGREIGETWTNAASGMMVGEGLVIIVTTILLLIK</sequence>
<feature type="transmembrane region" description="Helical" evidence="7">
    <location>
        <begin position="537"/>
        <end position="561"/>
    </location>
</feature>